<keyword evidence="7" id="KW-0809">Transit peptide</keyword>
<dbReference type="Pfam" id="PF14721">
    <property type="entry name" value="AIF_C"/>
    <property type="match status" value="1"/>
</dbReference>
<dbReference type="Pfam" id="PF07992">
    <property type="entry name" value="Pyr_redox_2"/>
    <property type="match status" value="1"/>
</dbReference>
<dbReference type="SUPFAM" id="SSF51905">
    <property type="entry name" value="FAD/NAD(P)-binding domain"/>
    <property type="match status" value="1"/>
</dbReference>
<dbReference type="EMBL" id="JABEBT010000039">
    <property type="protein sequence ID" value="KAF7635695.1"/>
    <property type="molecule type" value="Genomic_DNA"/>
</dbReference>
<organism evidence="14 15">
    <name type="scientific">Meloidogyne graminicola</name>
    <dbReference type="NCBI Taxonomy" id="189291"/>
    <lineage>
        <taxon>Eukaryota</taxon>
        <taxon>Metazoa</taxon>
        <taxon>Ecdysozoa</taxon>
        <taxon>Nematoda</taxon>
        <taxon>Chromadorea</taxon>
        <taxon>Rhabditida</taxon>
        <taxon>Tylenchina</taxon>
        <taxon>Tylenchomorpha</taxon>
        <taxon>Tylenchoidea</taxon>
        <taxon>Meloidogynidae</taxon>
        <taxon>Meloidogyninae</taxon>
        <taxon>Meloidogyne</taxon>
    </lineage>
</organism>
<evidence type="ECO:0000256" key="8">
    <source>
        <dbReference type="ARBA" id="ARBA00023002"/>
    </source>
</evidence>
<evidence type="ECO:0000256" key="7">
    <source>
        <dbReference type="ARBA" id="ARBA00022946"/>
    </source>
</evidence>
<keyword evidence="15" id="KW-1185">Reference proteome</keyword>
<evidence type="ECO:0000256" key="11">
    <source>
        <dbReference type="ARBA" id="ARBA00047786"/>
    </source>
</evidence>
<dbReference type="OrthoDB" id="6029at2759"/>
<dbReference type="GO" id="GO:0071949">
    <property type="term" value="F:FAD binding"/>
    <property type="evidence" value="ECO:0007669"/>
    <property type="project" value="TreeGrafter"/>
</dbReference>
<reference evidence="14" key="1">
    <citation type="journal article" date="2020" name="Ecol. Evol.">
        <title>Genome structure and content of the rice root-knot nematode (Meloidogyne graminicola).</title>
        <authorList>
            <person name="Phan N.T."/>
            <person name="Danchin E.G.J."/>
            <person name="Klopp C."/>
            <person name="Perfus-Barbeoch L."/>
            <person name="Kozlowski D.K."/>
            <person name="Koutsovoulos G.D."/>
            <person name="Lopez-Roques C."/>
            <person name="Bouchez O."/>
            <person name="Zahm M."/>
            <person name="Besnard G."/>
            <person name="Bellafiore S."/>
        </authorList>
    </citation>
    <scope>NUCLEOTIDE SEQUENCE</scope>
    <source>
        <strain evidence="14">VN-18</strain>
    </source>
</reference>
<comment type="caution">
    <text evidence="14">The sequence shown here is derived from an EMBL/GenBank/DDBJ whole genome shotgun (WGS) entry which is preliminary data.</text>
</comment>
<feature type="domain" description="FAD/NAD(P)-binding" evidence="12">
    <location>
        <begin position="10"/>
        <end position="281"/>
    </location>
</feature>
<evidence type="ECO:0000256" key="4">
    <source>
        <dbReference type="ARBA" id="ARBA00022630"/>
    </source>
</evidence>
<proteinExistence type="inferred from homology"/>
<dbReference type="SUPFAM" id="SSF55424">
    <property type="entry name" value="FAD/NAD-linked reductases, dimerisation (C-terminal) domain"/>
    <property type="match status" value="1"/>
</dbReference>
<evidence type="ECO:0000259" key="13">
    <source>
        <dbReference type="Pfam" id="PF14721"/>
    </source>
</evidence>
<evidence type="ECO:0000256" key="10">
    <source>
        <dbReference type="ARBA" id="ARBA00023128"/>
    </source>
</evidence>
<dbReference type="InterPro" id="IPR029324">
    <property type="entry name" value="AIF_C"/>
</dbReference>
<evidence type="ECO:0000256" key="9">
    <source>
        <dbReference type="ARBA" id="ARBA00023027"/>
    </source>
</evidence>
<dbReference type="PANTHER" id="PTHR43557:SF4">
    <property type="entry name" value="APOPTOSIS-INDUCING FACTOR 1, MITOCHONDRIAL"/>
    <property type="match status" value="1"/>
</dbReference>
<comment type="cofactor">
    <cofactor evidence="1">
        <name>FAD</name>
        <dbReference type="ChEBI" id="CHEBI:57692"/>
    </cofactor>
</comment>
<dbReference type="GO" id="GO:0046983">
    <property type="term" value="F:protein dimerization activity"/>
    <property type="evidence" value="ECO:0007669"/>
    <property type="project" value="InterPro"/>
</dbReference>
<feature type="domain" description="Mitochondrial apoptosis-inducing factor C-terminal" evidence="13">
    <location>
        <begin position="287"/>
        <end position="338"/>
    </location>
</feature>
<dbReference type="GO" id="GO:0033108">
    <property type="term" value="P:mitochondrial respiratory chain complex assembly"/>
    <property type="evidence" value="ECO:0007669"/>
    <property type="project" value="TreeGrafter"/>
</dbReference>
<dbReference type="Gene3D" id="3.50.50.60">
    <property type="entry name" value="FAD/NAD(P)-binding domain"/>
    <property type="match status" value="2"/>
</dbReference>
<protein>
    <submittedName>
        <fullName evidence="14">Pyr_redox_2 domain-containing protein</fullName>
    </submittedName>
</protein>
<name>A0A8S9ZQF4_9BILA</name>
<keyword evidence="5" id="KW-0053">Apoptosis</keyword>
<keyword evidence="6" id="KW-0274">FAD</keyword>
<sequence>MPEDLDESEHGGIALMCGAKAEKIDAENNFVQLMDGQKIEFGKCLIATGSIPHHRKLLDESAELKNHISVIHDIEDFRRLHSRLEELSISMSDEASTSHSFKNVVILGGGILGTELAYSLNRRYVRGKQSKLRIFQLVNEQGILDDILPRSLSDYCTQNLLSQGVNILLNTDFVSFSYIQSDQNGNRIRIKIKKNDDSPEVKNPNTMHELLCDHLIIASGASPATDLALTSGLQVDKDQGGIVADEFMHVRGNVWAAGDVCSFFDKMLGYQRRCTHWLHAQITGRIAGENMTSGNKTYIHQGSFMSMLGPSAHFCAIGDVNPKKFNTTTIYAVDESDKNSTNDDPRAVVFYTDRITSKIKGILLFNIMGFGEEIARKLIRDMKPMKELVKEYSKIFELWEVADVSHIEDKSFKADSNNYLNDDELQAYQRED</sequence>
<evidence type="ECO:0000259" key="12">
    <source>
        <dbReference type="Pfam" id="PF07992"/>
    </source>
</evidence>
<evidence type="ECO:0000313" key="14">
    <source>
        <dbReference type="EMBL" id="KAF7635695.1"/>
    </source>
</evidence>
<keyword evidence="4" id="KW-0285">Flavoprotein</keyword>
<gene>
    <name evidence="14" type="ORF">Mgra_00004937</name>
</gene>
<dbReference type="Proteomes" id="UP000605970">
    <property type="component" value="Unassembled WGS sequence"/>
</dbReference>
<comment type="similarity">
    <text evidence="3">Belongs to the FAD-dependent oxidoreductase family.</text>
</comment>
<dbReference type="GO" id="GO:0005739">
    <property type="term" value="C:mitochondrion"/>
    <property type="evidence" value="ECO:0007669"/>
    <property type="project" value="UniProtKB-SubCell"/>
</dbReference>
<comment type="subcellular location">
    <subcellularLocation>
        <location evidence="2">Mitochondrion</location>
    </subcellularLocation>
</comment>
<dbReference type="GO" id="GO:0016174">
    <property type="term" value="F:NAD(P)H oxidase H2O2-forming activity"/>
    <property type="evidence" value="ECO:0007669"/>
    <property type="project" value="TreeGrafter"/>
</dbReference>
<dbReference type="AlphaFoldDB" id="A0A8S9ZQF4"/>
<comment type="catalytic activity">
    <reaction evidence="11">
        <text>A + NADH + H(+) = AH2 + NAD(+)</text>
        <dbReference type="Rhea" id="RHEA:11356"/>
        <dbReference type="ChEBI" id="CHEBI:13193"/>
        <dbReference type="ChEBI" id="CHEBI:15378"/>
        <dbReference type="ChEBI" id="CHEBI:17499"/>
        <dbReference type="ChEBI" id="CHEBI:57540"/>
        <dbReference type="ChEBI" id="CHEBI:57945"/>
    </reaction>
</comment>
<evidence type="ECO:0000313" key="15">
    <source>
        <dbReference type="Proteomes" id="UP000605970"/>
    </source>
</evidence>
<evidence type="ECO:0000256" key="5">
    <source>
        <dbReference type="ARBA" id="ARBA00022703"/>
    </source>
</evidence>
<dbReference type="InterPro" id="IPR036188">
    <property type="entry name" value="FAD/NAD-bd_sf"/>
</dbReference>
<evidence type="ECO:0000256" key="3">
    <source>
        <dbReference type="ARBA" id="ARBA00006442"/>
    </source>
</evidence>
<keyword evidence="9" id="KW-0520">NAD</keyword>
<keyword evidence="8" id="KW-0560">Oxidoreductase</keyword>
<keyword evidence="10" id="KW-0496">Mitochondrion</keyword>
<dbReference type="InterPro" id="IPR016156">
    <property type="entry name" value="FAD/NAD-linked_Rdtase_dimer_sf"/>
</dbReference>
<dbReference type="Gene3D" id="3.30.390.30">
    <property type="match status" value="1"/>
</dbReference>
<evidence type="ECO:0000256" key="6">
    <source>
        <dbReference type="ARBA" id="ARBA00022827"/>
    </source>
</evidence>
<evidence type="ECO:0000256" key="1">
    <source>
        <dbReference type="ARBA" id="ARBA00001974"/>
    </source>
</evidence>
<dbReference type="InterPro" id="IPR023753">
    <property type="entry name" value="FAD/NAD-binding_dom"/>
</dbReference>
<evidence type="ECO:0000256" key="2">
    <source>
        <dbReference type="ARBA" id="ARBA00004173"/>
    </source>
</evidence>
<accession>A0A8S9ZQF4</accession>
<dbReference type="InterPro" id="IPR050446">
    <property type="entry name" value="FAD-oxidoreductase/Apoptosis"/>
</dbReference>
<dbReference type="GO" id="GO:0006915">
    <property type="term" value="P:apoptotic process"/>
    <property type="evidence" value="ECO:0007669"/>
    <property type="project" value="UniProtKB-KW"/>
</dbReference>
<dbReference type="SMART" id="SM01353">
    <property type="entry name" value="AIF_C"/>
    <property type="match status" value="1"/>
</dbReference>
<dbReference type="PANTHER" id="PTHR43557">
    <property type="entry name" value="APOPTOSIS-INDUCING FACTOR 1"/>
    <property type="match status" value="1"/>
</dbReference>
<dbReference type="PRINTS" id="PR00368">
    <property type="entry name" value="FADPNR"/>
</dbReference>